<dbReference type="PRINTS" id="PR01179">
    <property type="entry name" value="ODADCRBXLASE"/>
</dbReference>
<comment type="cofactor">
    <cofactor evidence="1 10">
        <name>pyridoxal 5'-phosphate</name>
        <dbReference type="ChEBI" id="CHEBI:597326"/>
    </cofactor>
</comment>
<evidence type="ECO:0000256" key="4">
    <source>
        <dbReference type="ARBA" id="ARBA00012426"/>
    </source>
</evidence>
<dbReference type="Gene3D" id="2.40.37.10">
    <property type="entry name" value="Lyase, Ornithine Decarboxylase, Chain A, domain 1"/>
    <property type="match status" value="1"/>
</dbReference>
<protein>
    <recommendedName>
        <fullName evidence="4">arginine decarboxylase</fullName>
        <ecNumber evidence="4">4.1.1.19</ecNumber>
    </recommendedName>
</protein>
<keyword evidence="8" id="KW-0745">Spermidine biosynthesis</keyword>
<dbReference type="SUPFAM" id="SSF50621">
    <property type="entry name" value="Alanine racemase C-terminal domain-like"/>
    <property type="match status" value="1"/>
</dbReference>
<dbReference type="PANTHER" id="PTHR43295">
    <property type="entry name" value="ARGININE DECARBOXYLASE"/>
    <property type="match status" value="1"/>
</dbReference>
<sequence length="466" mass="51097">MSALPRIETLPLPFTAAPALPAGYEVADGRLFYRGLDVLALVERPVFVNGRLEHPATPLYVRRLSALRENYEYLCAVFAAAKAQVGYPRDMLIAYASKANPSAPVVKTVLQAGAAYECSSAFDVDVVRHAAANGWLDRSRPILANGFKIPRYANTLLRLRADGFENIMPIFDDLEELELFAAAGLPFEVGLRARTLSDQPNRFGMDSETLRYAAERLAALPHLRLTTYHAMQTVSAARGLGYQNGLIYSLRGYAALWRVAPTLHRFNFGGGLPARYSGMNFEAWMRQTLGTIMAVCAEEGVPVPDLIFETGRYMVQDHAMRLFKVVKTRMGSDGVPYYMIDGSIMSSFPDAWALGETFTVLPVNNWEGEFVQARLAGLTCDHDDVYPTRRMDSEPLLLPAKADGLIVGFFECGAYQETLGGRRGAHHCLLPEGGELILDVDAHGAPVLSYADGQDAPAMLGTLGYG</sequence>
<evidence type="ECO:0000256" key="5">
    <source>
        <dbReference type="ARBA" id="ARBA00022793"/>
    </source>
</evidence>
<evidence type="ECO:0000256" key="7">
    <source>
        <dbReference type="ARBA" id="ARBA00022898"/>
    </source>
</evidence>
<reference evidence="12 13" key="1">
    <citation type="submission" date="2017-11" db="EMBL/GenBank/DDBJ databases">
        <title>Evolution of Phototrophy in the Chloroflexi Phylum Driven by Horizontal Gene Transfer.</title>
        <authorList>
            <person name="Ward L.M."/>
            <person name="Hemp J."/>
            <person name="Shih P.M."/>
            <person name="Mcglynn S.E."/>
            <person name="Fischer W."/>
        </authorList>
    </citation>
    <scope>NUCLEOTIDE SEQUENCE [LARGE SCALE GENOMIC DNA]</scope>
    <source>
        <strain evidence="12">CP2_2F</strain>
    </source>
</reference>
<keyword evidence="5" id="KW-0210">Decarboxylase</keyword>
<proteinExistence type="inferred from homology"/>
<evidence type="ECO:0000256" key="3">
    <source>
        <dbReference type="ARBA" id="ARBA00008357"/>
    </source>
</evidence>
<comment type="cofactor">
    <cofactor evidence="2">
        <name>Mg(2+)</name>
        <dbReference type="ChEBI" id="CHEBI:18420"/>
    </cofactor>
</comment>
<evidence type="ECO:0000313" key="12">
    <source>
        <dbReference type="EMBL" id="PJF32326.1"/>
    </source>
</evidence>
<dbReference type="EC" id="4.1.1.19" evidence="4"/>
<evidence type="ECO:0000259" key="11">
    <source>
        <dbReference type="Pfam" id="PF02784"/>
    </source>
</evidence>
<dbReference type="Gene3D" id="3.20.20.10">
    <property type="entry name" value="Alanine racemase"/>
    <property type="match status" value="1"/>
</dbReference>
<dbReference type="EMBL" id="PGTK01000001">
    <property type="protein sequence ID" value="PJF32326.1"/>
    <property type="molecule type" value="Genomic_DNA"/>
</dbReference>
<evidence type="ECO:0000256" key="9">
    <source>
        <dbReference type="ARBA" id="ARBA00023239"/>
    </source>
</evidence>
<keyword evidence="6" id="KW-0460">Magnesium</keyword>
<feature type="active site" description="Proton donor" evidence="10">
    <location>
        <position position="380"/>
    </location>
</feature>
<dbReference type="SUPFAM" id="SSF51419">
    <property type="entry name" value="PLP-binding barrel"/>
    <property type="match status" value="1"/>
</dbReference>
<evidence type="ECO:0000256" key="1">
    <source>
        <dbReference type="ARBA" id="ARBA00001933"/>
    </source>
</evidence>
<dbReference type="GO" id="GO:0008792">
    <property type="term" value="F:arginine decarboxylase activity"/>
    <property type="evidence" value="ECO:0007669"/>
    <property type="project" value="UniProtKB-EC"/>
</dbReference>
<dbReference type="InterPro" id="IPR009006">
    <property type="entry name" value="Ala_racemase/Decarboxylase_C"/>
</dbReference>
<accession>A0A2M8P461</accession>
<evidence type="ECO:0000256" key="10">
    <source>
        <dbReference type="PIRSR" id="PIRSR600183-50"/>
    </source>
</evidence>
<dbReference type="InterPro" id="IPR029066">
    <property type="entry name" value="PLP-binding_barrel"/>
</dbReference>
<feature type="modified residue" description="N6-(pyridoxal phosphate)lysine" evidence="10">
    <location>
        <position position="98"/>
    </location>
</feature>
<dbReference type="GO" id="GO:0008295">
    <property type="term" value="P:spermidine biosynthetic process"/>
    <property type="evidence" value="ECO:0007669"/>
    <property type="project" value="UniProtKB-KW"/>
</dbReference>
<dbReference type="PROSITE" id="PS00878">
    <property type="entry name" value="ODR_DC_2_1"/>
    <property type="match status" value="1"/>
</dbReference>
<name>A0A2M8P461_9CHLR</name>
<keyword evidence="9" id="KW-0456">Lyase</keyword>
<evidence type="ECO:0000256" key="6">
    <source>
        <dbReference type="ARBA" id="ARBA00022842"/>
    </source>
</evidence>
<dbReference type="Pfam" id="PF02784">
    <property type="entry name" value="Orn_Arg_deC_N"/>
    <property type="match status" value="1"/>
</dbReference>
<evidence type="ECO:0000256" key="2">
    <source>
        <dbReference type="ARBA" id="ARBA00001946"/>
    </source>
</evidence>
<dbReference type="InterPro" id="IPR022653">
    <property type="entry name" value="De-COase2_pyr-phos_BS"/>
</dbReference>
<dbReference type="Proteomes" id="UP000228921">
    <property type="component" value="Unassembled WGS sequence"/>
</dbReference>
<dbReference type="InterPro" id="IPR022644">
    <property type="entry name" value="De-COase2_N"/>
</dbReference>
<dbReference type="PANTHER" id="PTHR43295:SF9">
    <property type="entry name" value="BIOSYNTHETIC ARGININE DECARBOXYLASE"/>
    <property type="match status" value="1"/>
</dbReference>
<evidence type="ECO:0000313" key="13">
    <source>
        <dbReference type="Proteomes" id="UP000228921"/>
    </source>
</evidence>
<comment type="caution">
    <text evidence="12">The sequence shown here is derived from an EMBL/GenBank/DDBJ whole genome shotgun (WGS) entry which is preliminary data.</text>
</comment>
<feature type="domain" description="Orn/DAP/Arg decarboxylase 2 N-terminal" evidence="11">
    <location>
        <begin position="82"/>
        <end position="315"/>
    </location>
</feature>
<dbReference type="InterPro" id="IPR000183">
    <property type="entry name" value="Orn/DAP/Arg_de-COase"/>
</dbReference>
<dbReference type="AlphaFoldDB" id="A0A2M8P461"/>
<evidence type="ECO:0000256" key="8">
    <source>
        <dbReference type="ARBA" id="ARBA00023066"/>
    </source>
</evidence>
<comment type="similarity">
    <text evidence="3">Belongs to the Orn/Lys/Arg decarboxylase class-II family. SpeA subfamily.</text>
</comment>
<dbReference type="GO" id="GO:0006527">
    <property type="term" value="P:L-arginine catabolic process"/>
    <property type="evidence" value="ECO:0007669"/>
    <property type="project" value="InterPro"/>
</dbReference>
<dbReference type="InterPro" id="IPR002985">
    <property type="entry name" value="Arg_decrbxlase"/>
</dbReference>
<organism evidence="12 13">
    <name type="scientific">Candidatus Thermofonsia Clade 1 bacterium</name>
    <dbReference type="NCBI Taxonomy" id="2364210"/>
    <lineage>
        <taxon>Bacteria</taxon>
        <taxon>Bacillati</taxon>
        <taxon>Chloroflexota</taxon>
        <taxon>Candidatus Thermofontia</taxon>
        <taxon>Candidatus Thermofonsia Clade 1</taxon>
    </lineage>
</organism>
<keyword evidence="7 10" id="KW-0663">Pyridoxal phosphate</keyword>
<gene>
    <name evidence="12" type="ORF">CUN51_01475</name>
</gene>